<dbReference type="Pfam" id="PF10491">
    <property type="entry name" value="Nrf1_DNA-bind"/>
    <property type="match status" value="1"/>
</dbReference>
<feature type="region of interest" description="Disordered" evidence="7">
    <location>
        <begin position="33"/>
        <end position="56"/>
    </location>
</feature>
<keyword evidence="6" id="KW-0539">Nucleus</keyword>
<feature type="compositionally biased region" description="Acidic residues" evidence="7">
    <location>
        <begin position="36"/>
        <end position="52"/>
    </location>
</feature>
<dbReference type="GO" id="GO:0003700">
    <property type="term" value="F:DNA-binding transcription factor activity"/>
    <property type="evidence" value="ECO:0007669"/>
    <property type="project" value="InterPro"/>
</dbReference>
<evidence type="ECO:0000256" key="7">
    <source>
        <dbReference type="SAM" id="MobiDB-lite"/>
    </source>
</evidence>
<feature type="domain" description="Nuclear respiratory factor 1 NLS/DNA-binding dimerisation" evidence="8">
    <location>
        <begin position="71"/>
        <end position="278"/>
    </location>
</feature>
<evidence type="ECO:0000259" key="8">
    <source>
        <dbReference type="Pfam" id="PF10491"/>
    </source>
</evidence>
<reference evidence="9" key="1">
    <citation type="submission" date="2025-08" db="UniProtKB">
        <authorList>
            <consortium name="Ensembl"/>
        </authorList>
    </citation>
    <scope>IDENTIFICATION</scope>
</reference>
<dbReference type="PANTHER" id="PTHR20338">
    <property type="entry name" value="NUCLEAR RESPIRATORY FACTOR 1"/>
    <property type="match status" value="1"/>
</dbReference>
<evidence type="ECO:0000256" key="1">
    <source>
        <dbReference type="ARBA" id="ARBA00004123"/>
    </source>
</evidence>
<protein>
    <submittedName>
        <fullName evidence="9">Nuclear respiratory factor 1</fullName>
    </submittedName>
</protein>
<keyword evidence="3" id="KW-0805">Transcription regulation</keyword>
<evidence type="ECO:0000313" key="9">
    <source>
        <dbReference type="Ensembl" id="ENSSTUP00000110340.1"/>
    </source>
</evidence>
<proteinExistence type="inferred from homology"/>
<dbReference type="Proteomes" id="UP000472277">
    <property type="component" value="Chromosome 40"/>
</dbReference>
<comment type="subcellular location">
    <subcellularLocation>
        <location evidence="1">Nucleus</location>
    </subcellularLocation>
</comment>
<keyword evidence="10" id="KW-1185">Reference proteome</keyword>
<keyword evidence="4" id="KW-0238">DNA-binding</keyword>
<reference evidence="9" key="2">
    <citation type="submission" date="2025-09" db="UniProtKB">
        <authorList>
            <consortium name="Ensembl"/>
        </authorList>
    </citation>
    <scope>IDENTIFICATION</scope>
</reference>
<accession>A0A674EQS6</accession>
<organism evidence="9 10">
    <name type="scientific">Salmo trutta</name>
    <name type="common">Brown trout</name>
    <dbReference type="NCBI Taxonomy" id="8032"/>
    <lineage>
        <taxon>Eukaryota</taxon>
        <taxon>Metazoa</taxon>
        <taxon>Chordata</taxon>
        <taxon>Craniata</taxon>
        <taxon>Vertebrata</taxon>
        <taxon>Euteleostomi</taxon>
        <taxon>Actinopterygii</taxon>
        <taxon>Neopterygii</taxon>
        <taxon>Teleostei</taxon>
        <taxon>Protacanthopterygii</taxon>
        <taxon>Salmoniformes</taxon>
        <taxon>Salmonidae</taxon>
        <taxon>Salmoninae</taxon>
        <taxon>Salmo</taxon>
    </lineage>
</organism>
<evidence type="ECO:0000256" key="4">
    <source>
        <dbReference type="ARBA" id="ARBA00023125"/>
    </source>
</evidence>
<dbReference type="InterPro" id="IPR039142">
    <property type="entry name" value="NRF1/Ewg"/>
</dbReference>
<evidence type="ECO:0000256" key="6">
    <source>
        <dbReference type="ARBA" id="ARBA00023242"/>
    </source>
</evidence>
<keyword evidence="5" id="KW-0804">Transcription</keyword>
<sequence length="504" mass="53917">MEDHNVHQTEHMTTIEEHAVQQVHVATYTDHSMLSADEDSPSSPDDDAYDDSDILHSAGNDEMTAHLAAAGPVGMAAAAAVATGKKRKRPHIFESNPSIRKRQQTRLLRKLRATLDEYTTRVGQQAIVLCISPSKPNALFKVFGAAPLENVVRKYKGMILEDLENALAEHAPPGGELTSELPPLTIDGIPVSVDKMTQAQLRAFIPEMLKYSTGRGKPGWGKESCKPIWWPEDIPWANVRSDVRTEEQKQRVSWTQALRTIVKNCYKQHGREDLLYAFEDQVPQHTAMTTATHSITHLVPSQTVVQTISNPDGTVSLIQVGTGQTVATLADASELPGTVTVAQVNYTVNDGEVEQNWATLQGGEMTIQTTQASEANQAVASLAEAAVAASQEMQQGATVTMALNGSVLFVEAAAHAVATLAEATLQGGGQIVLAGETAAAVGALTGVQDGSGLVQIPVSMYQTVVTSLAQGNRPVQVAMAPVATRIDNTVTLDGQAVEVVTLEQ</sequence>
<dbReference type="Ensembl" id="ENSSTUT00000118130.1">
    <property type="protein sequence ID" value="ENSSTUP00000110340.1"/>
    <property type="gene ID" value="ENSSTUG00000048927.1"/>
</dbReference>
<evidence type="ECO:0000256" key="3">
    <source>
        <dbReference type="ARBA" id="ARBA00023015"/>
    </source>
</evidence>
<dbReference type="GO" id="GO:0006357">
    <property type="term" value="P:regulation of transcription by RNA polymerase II"/>
    <property type="evidence" value="ECO:0007669"/>
    <property type="project" value="InterPro"/>
</dbReference>
<dbReference type="GO" id="GO:0005634">
    <property type="term" value="C:nucleus"/>
    <property type="evidence" value="ECO:0007669"/>
    <property type="project" value="UniProtKB-SubCell"/>
</dbReference>
<dbReference type="InterPro" id="IPR019525">
    <property type="entry name" value="Nrf1_NLS/DNA-bd_dimer"/>
</dbReference>
<name>A0A674EQS6_SALTR</name>
<dbReference type="AlphaFoldDB" id="A0A674EQS6"/>
<evidence type="ECO:0000313" key="10">
    <source>
        <dbReference type="Proteomes" id="UP000472277"/>
    </source>
</evidence>
<dbReference type="GeneTree" id="ENSGT00390000006835"/>
<evidence type="ECO:0000256" key="2">
    <source>
        <dbReference type="ARBA" id="ARBA00005713"/>
    </source>
</evidence>
<comment type="similarity">
    <text evidence="2">Belongs to the NRF1/Ewg family.</text>
</comment>
<gene>
    <name evidence="9" type="primary">NRF1</name>
    <name evidence="9" type="synonym">LOC115180033</name>
</gene>
<evidence type="ECO:0000256" key="5">
    <source>
        <dbReference type="ARBA" id="ARBA00023163"/>
    </source>
</evidence>
<dbReference type="GO" id="GO:0003677">
    <property type="term" value="F:DNA binding"/>
    <property type="evidence" value="ECO:0007669"/>
    <property type="project" value="UniProtKB-KW"/>
</dbReference>